<evidence type="ECO:0000313" key="5">
    <source>
        <dbReference type="Proteomes" id="UP001215598"/>
    </source>
</evidence>
<keyword evidence="5" id="KW-1185">Reference proteome</keyword>
<evidence type="ECO:0000259" key="2">
    <source>
        <dbReference type="Pfam" id="PF18718"/>
    </source>
</evidence>
<protein>
    <recommendedName>
        <fullName evidence="6">CxC5 like cysteine cluster associated with KDZ domain-containing protein</fullName>
    </recommendedName>
</protein>
<organism evidence="4 5">
    <name type="scientific">Mycena metata</name>
    <dbReference type="NCBI Taxonomy" id="1033252"/>
    <lineage>
        <taxon>Eukaryota</taxon>
        <taxon>Fungi</taxon>
        <taxon>Dikarya</taxon>
        <taxon>Basidiomycota</taxon>
        <taxon>Agaricomycotina</taxon>
        <taxon>Agaricomycetes</taxon>
        <taxon>Agaricomycetidae</taxon>
        <taxon>Agaricales</taxon>
        <taxon>Marasmiineae</taxon>
        <taxon>Mycenaceae</taxon>
        <taxon>Mycena</taxon>
    </lineage>
</organism>
<evidence type="ECO:0008006" key="6">
    <source>
        <dbReference type="Google" id="ProtNLM"/>
    </source>
</evidence>
<gene>
    <name evidence="4" type="ORF">B0H16DRAFT_1674968</name>
</gene>
<dbReference type="Pfam" id="PF18721">
    <property type="entry name" value="CxC6"/>
    <property type="match status" value="1"/>
</dbReference>
<reference evidence="4" key="1">
    <citation type="submission" date="2023-03" db="EMBL/GenBank/DDBJ databases">
        <title>Massive genome expansion in bonnet fungi (Mycena s.s.) driven by repeated elements and novel gene families across ecological guilds.</title>
        <authorList>
            <consortium name="Lawrence Berkeley National Laboratory"/>
            <person name="Harder C.B."/>
            <person name="Miyauchi S."/>
            <person name="Viragh M."/>
            <person name="Kuo A."/>
            <person name="Thoen E."/>
            <person name="Andreopoulos B."/>
            <person name="Lu D."/>
            <person name="Skrede I."/>
            <person name="Drula E."/>
            <person name="Henrissat B."/>
            <person name="Morin E."/>
            <person name="Kohler A."/>
            <person name="Barry K."/>
            <person name="LaButti K."/>
            <person name="Morin E."/>
            <person name="Salamov A."/>
            <person name="Lipzen A."/>
            <person name="Mereny Z."/>
            <person name="Hegedus B."/>
            <person name="Baldrian P."/>
            <person name="Stursova M."/>
            <person name="Weitz H."/>
            <person name="Taylor A."/>
            <person name="Grigoriev I.V."/>
            <person name="Nagy L.G."/>
            <person name="Martin F."/>
            <person name="Kauserud H."/>
        </authorList>
    </citation>
    <scope>NUCLEOTIDE SEQUENCE</scope>
    <source>
        <strain evidence="4">CBHHK182m</strain>
    </source>
</reference>
<comment type="caution">
    <text evidence="4">The sequence shown here is derived from an EMBL/GenBank/DDBJ whole genome shotgun (WGS) entry which is preliminary data.</text>
</comment>
<feature type="compositionally biased region" description="Polar residues" evidence="1">
    <location>
        <begin position="343"/>
        <end position="365"/>
    </location>
</feature>
<dbReference type="Pfam" id="PF18718">
    <property type="entry name" value="CxC5"/>
    <property type="match status" value="1"/>
</dbReference>
<evidence type="ECO:0000256" key="1">
    <source>
        <dbReference type="SAM" id="MobiDB-lite"/>
    </source>
</evidence>
<name>A0AAD7J3U7_9AGAR</name>
<feature type="region of interest" description="Disordered" evidence="1">
    <location>
        <begin position="343"/>
        <end position="374"/>
    </location>
</feature>
<dbReference type="InterPro" id="IPR041539">
    <property type="entry name" value="CxC5"/>
</dbReference>
<sequence>MPASVKDLILILQLFSPPDLALQQGLYVLAVLISLYPVLRLHTNQRREPRQPRITGWFKTISALLLHAFSDEVNNVEAWPSGLGGEERAEEYVQYICRDIDKLYRLLGLPDVTSNSSDAFEYRRARPILTTSRLNCVFCPPGDSNIVPTLRRRRWDKIQTVWLLDSSFHWVEADLLVGHCPRCFADYYPDRITYISGPGTQTRLQRLEYDAEFLRVSKHGIWVHKRVAVAQEKALHRFHSGWSNFADWVNDCTEDPDRKITNRQFQRLFLEHFSRRLLIAHGKEAAFRCEAHPSSDLLAAEVRKVIGINGGVLPKSTSHGCTECTHVKRYRSDLVGEGAVLGSNTDVANATEPETVSDQPDSTAPHSLPPNLPEILPQLEAPAPGSPRGSIRMTVMDGKGIKHKKCALDECEGPLCNYKNGRFCETHLGLRDICGIIPCGLPVRHPGALTCNIQSHINWHKQFENRFSRLSFRGVQRVIRRQQEATEGSGQAPRGPSLQVQLQALGDTPGDQVVHTFKAKTTYCLQTVLRVLNNIWEGYPDSRPSYIAYDDACDLLRHIVTQNPADLWLTTTKFIVDAWHYIGHRATDILCRTRCNPAPMDGSQPDLVLTELDDNGGVHQTRAFNTETAEQLNSWLNGFESQLRQMTDVNYDFFVHVLMLIYAETMERRIESKEMELTEEFWDRVNGFEVDG</sequence>
<proteinExistence type="predicted"/>
<accession>A0AAD7J3U7</accession>
<evidence type="ECO:0000259" key="3">
    <source>
        <dbReference type="Pfam" id="PF18721"/>
    </source>
</evidence>
<dbReference type="AlphaFoldDB" id="A0AAD7J3U7"/>
<feature type="domain" description="CxC6 like cysteine cluster associated with KDZ" evidence="3">
    <location>
        <begin position="395"/>
        <end position="461"/>
    </location>
</feature>
<dbReference type="InterPro" id="IPR040898">
    <property type="entry name" value="CxC6"/>
</dbReference>
<evidence type="ECO:0000313" key="4">
    <source>
        <dbReference type="EMBL" id="KAJ7755243.1"/>
    </source>
</evidence>
<dbReference type="Proteomes" id="UP001215598">
    <property type="component" value="Unassembled WGS sequence"/>
</dbReference>
<feature type="domain" description="CxC5 like cysteine cluster associated with KDZ" evidence="2">
    <location>
        <begin position="129"/>
        <end position="252"/>
    </location>
</feature>
<dbReference type="EMBL" id="JARKIB010000050">
    <property type="protein sequence ID" value="KAJ7755243.1"/>
    <property type="molecule type" value="Genomic_DNA"/>
</dbReference>